<dbReference type="PANTHER" id="PTHR10587:SF78">
    <property type="entry name" value="PEPTIDOGLYCAN-N-ACETYLMURAMIC ACID DEACETYLASE PDAA"/>
    <property type="match status" value="1"/>
</dbReference>
<dbReference type="InterPro" id="IPR014235">
    <property type="entry name" value="Spore_PdaA"/>
</dbReference>
<dbReference type="RefSeq" id="WP_153973190.1">
    <property type="nucleotide sequence ID" value="NZ_JACRWE010000005.1"/>
</dbReference>
<feature type="region of interest" description="Disordered" evidence="1">
    <location>
        <begin position="35"/>
        <end position="80"/>
    </location>
</feature>
<evidence type="ECO:0000313" key="5">
    <source>
        <dbReference type="Proteomes" id="UP000609849"/>
    </source>
</evidence>
<dbReference type="SUPFAM" id="SSF88713">
    <property type="entry name" value="Glycoside hydrolase/deacetylase"/>
    <property type="match status" value="1"/>
</dbReference>
<dbReference type="CDD" id="cd10948">
    <property type="entry name" value="CE4_BsPdaA_like"/>
    <property type="match status" value="1"/>
</dbReference>
<evidence type="ECO:0000313" key="4">
    <source>
        <dbReference type="EMBL" id="MBC5997604.1"/>
    </source>
</evidence>
<proteinExistence type="predicted"/>
<dbReference type="EMBL" id="JACRWE010000005">
    <property type="protein sequence ID" value="MBC5997604.1"/>
    <property type="molecule type" value="Genomic_DNA"/>
</dbReference>
<keyword evidence="5" id="KW-1185">Reference proteome</keyword>
<dbReference type="PANTHER" id="PTHR10587">
    <property type="entry name" value="GLYCOSYL TRANSFERASE-RELATED"/>
    <property type="match status" value="1"/>
</dbReference>
<feature type="chain" id="PRO_5045990221" evidence="2">
    <location>
        <begin position="21"/>
        <end position="313"/>
    </location>
</feature>
<keyword evidence="2" id="KW-0732">Signal</keyword>
<dbReference type="InterPro" id="IPR050248">
    <property type="entry name" value="Polysacc_deacetylase_ArnD"/>
</dbReference>
<protein>
    <submittedName>
        <fullName evidence="4">Delta-lactam-biosynthetic de-N-acetylase</fullName>
    </submittedName>
</protein>
<feature type="compositionally biased region" description="Polar residues" evidence="1">
    <location>
        <begin position="67"/>
        <end position="80"/>
    </location>
</feature>
<feature type="signal peptide" evidence="2">
    <location>
        <begin position="1"/>
        <end position="20"/>
    </location>
</feature>
<gene>
    <name evidence="4" type="primary">pdaA</name>
    <name evidence="4" type="ORF">H8923_12585</name>
</gene>
<dbReference type="InterPro" id="IPR002509">
    <property type="entry name" value="NODB_dom"/>
</dbReference>
<dbReference type="Pfam" id="PF01522">
    <property type="entry name" value="Polysacc_deac_1"/>
    <property type="match status" value="1"/>
</dbReference>
<feature type="compositionally biased region" description="Low complexity" evidence="1">
    <location>
        <begin position="35"/>
        <end position="59"/>
    </location>
</feature>
<evidence type="ECO:0000256" key="1">
    <source>
        <dbReference type="SAM" id="MobiDB-lite"/>
    </source>
</evidence>
<feature type="domain" description="NodB homology" evidence="3">
    <location>
        <begin position="127"/>
        <end position="310"/>
    </location>
</feature>
<dbReference type="InterPro" id="IPR011330">
    <property type="entry name" value="Glyco_hydro/deAcase_b/a-brl"/>
</dbReference>
<dbReference type="NCBIfam" id="TIGR02884">
    <property type="entry name" value="spore_pdaA"/>
    <property type="match status" value="1"/>
</dbReference>
<dbReference type="Proteomes" id="UP000609849">
    <property type="component" value="Unassembled WGS sequence"/>
</dbReference>
<comment type="caution">
    <text evidence="4">The sequence shown here is derived from an EMBL/GenBank/DDBJ whole genome shotgun (WGS) entry which is preliminary data.</text>
</comment>
<evidence type="ECO:0000259" key="3">
    <source>
        <dbReference type="PROSITE" id="PS51677"/>
    </source>
</evidence>
<organism evidence="4 5">
    <name type="scientific">Romboutsia faecis</name>
    <dbReference type="NCBI Taxonomy" id="2764597"/>
    <lineage>
        <taxon>Bacteria</taxon>
        <taxon>Bacillati</taxon>
        <taxon>Bacillota</taxon>
        <taxon>Clostridia</taxon>
        <taxon>Peptostreptococcales</taxon>
        <taxon>Peptostreptococcaceae</taxon>
        <taxon>Romboutsia</taxon>
    </lineage>
</organism>
<sequence>MRKIIIYFSLFITISLCLTGCTLFDKVKETSFFNSEQSNSNNKFPKQETSNNNNTNNDTSLDRDSSINNNPTNKSTTTDYSNKDNEITSWFYIPNDTHTTPAINPKLTYDLSNYNAIYNGPVNETTKTLYLTFDEGYENGYTSKILDVLKEKNVKAVFFVTSYYLEKNPDLVKRMVDEGHIVGNHSKTHSSMPTLTSDITKFKEEFSDVESKYKEITGLDMKKFFRPPMGYYSERSLAMTNDLGYKTVFWSFAYDDWDPEKQPEINYAKHKILDNLHNGSILLLHAVSKTNTEILGEIIDSARNAGYEFKLLN</sequence>
<dbReference type="Gene3D" id="3.20.20.370">
    <property type="entry name" value="Glycoside hydrolase/deacetylase"/>
    <property type="match status" value="1"/>
</dbReference>
<name>A0ABR7JRT9_9FIRM</name>
<accession>A0ABR7JRT9</accession>
<dbReference type="PROSITE" id="PS51677">
    <property type="entry name" value="NODB"/>
    <property type="match status" value="1"/>
</dbReference>
<reference evidence="4 5" key="1">
    <citation type="submission" date="2020-08" db="EMBL/GenBank/DDBJ databases">
        <authorList>
            <person name="Liu C."/>
            <person name="Sun Q."/>
        </authorList>
    </citation>
    <scope>NUCLEOTIDE SEQUENCE [LARGE SCALE GENOMIC DNA]</scope>
    <source>
        <strain evidence="4 5">NSJ-18</strain>
    </source>
</reference>
<evidence type="ECO:0000256" key="2">
    <source>
        <dbReference type="SAM" id="SignalP"/>
    </source>
</evidence>